<evidence type="ECO:0000313" key="4">
    <source>
        <dbReference type="Proteomes" id="UP000178743"/>
    </source>
</evidence>
<accession>A0A1F5W6L4</accession>
<sequence length="273" mass="30147">MNKDIMWLVFVLILVGIVFNFQRKNGRLFKQPPVSESPLATTTPPLGPPATPPGQSGPVPTPPQKSSGPTLRLAAANAYAANPSAEYILLENIDYENKQKITISGFKLQNRDKLTATIGQDENGASITLDYGERTIIITGESPLGYNFKINKCSGYFNQRAAISPQIYAICPSVSSLSLPRNLNNACINYIESLPVCTMPTINADTGINNDCAEFVQAHASYAACVADYKNDKDFDKKEWRVYLGKNFDFWNNRHDLIQLFDPAGKLVTEISY</sequence>
<keyword evidence="2" id="KW-0472">Membrane</keyword>
<dbReference type="EMBL" id="MFHP01000033">
    <property type="protein sequence ID" value="OGF71285.1"/>
    <property type="molecule type" value="Genomic_DNA"/>
</dbReference>
<evidence type="ECO:0000313" key="3">
    <source>
        <dbReference type="EMBL" id="OGF71285.1"/>
    </source>
</evidence>
<evidence type="ECO:0008006" key="5">
    <source>
        <dbReference type="Google" id="ProtNLM"/>
    </source>
</evidence>
<organism evidence="3 4">
    <name type="scientific">Candidatus Giovannonibacteria bacterium RIFCSPHIGHO2_02_FULL_45_40</name>
    <dbReference type="NCBI Taxonomy" id="1798337"/>
    <lineage>
        <taxon>Bacteria</taxon>
        <taxon>Candidatus Giovannoniibacteriota</taxon>
    </lineage>
</organism>
<feature type="region of interest" description="Disordered" evidence="1">
    <location>
        <begin position="30"/>
        <end position="70"/>
    </location>
</feature>
<name>A0A1F5W6L4_9BACT</name>
<protein>
    <recommendedName>
        <fullName evidence="5">LTD domain-containing protein</fullName>
    </recommendedName>
</protein>
<feature type="transmembrane region" description="Helical" evidence="2">
    <location>
        <begin position="6"/>
        <end position="22"/>
    </location>
</feature>
<evidence type="ECO:0000256" key="2">
    <source>
        <dbReference type="SAM" id="Phobius"/>
    </source>
</evidence>
<proteinExistence type="predicted"/>
<reference evidence="3 4" key="1">
    <citation type="journal article" date="2016" name="Nat. Commun.">
        <title>Thousands of microbial genomes shed light on interconnected biogeochemical processes in an aquifer system.</title>
        <authorList>
            <person name="Anantharaman K."/>
            <person name="Brown C.T."/>
            <person name="Hug L.A."/>
            <person name="Sharon I."/>
            <person name="Castelle C.J."/>
            <person name="Probst A.J."/>
            <person name="Thomas B.C."/>
            <person name="Singh A."/>
            <person name="Wilkins M.J."/>
            <person name="Karaoz U."/>
            <person name="Brodie E.L."/>
            <person name="Williams K.H."/>
            <person name="Hubbard S.S."/>
            <person name="Banfield J.F."/>
        </authorList>
    </citation>
    <scope>NUCLEOTIDE SEQUENCE [LARGE SCALE GENOMIC DNA]</scope>
</reference>
<evidence type="ECO:0000256" key="1">
    <source>
        <dbReference type="SAM" id="MobiDB-lite"/>
    </source>
</evidence>
<comment type="caution">
    <text evidence="3">The sequence shown here is derived from an EMBL/GenBank/DDBJ whole genome shotgun (WGS) entry which is preliminary data.</text>
</comment>
<dbReference type="Proteomes" id="UP000178743">
    <property type="component" value="Unassembled WGS sequence"/>
</dbReference>
<gene>
    <name evidence="3" type="ORF">A3C05_04330</name>
</gene>
<dbReference type="AlphaFoldDB" id="A0A1F5W6L4"/>
<keyword evidence="2" id="KW-1133">Transmembrane helix</keyword>
<keyword evidence="2" id="KW-0812">Transmembrane</keyword>